<proteinExistence type="predicted"/>
<evidence type="ECO:0000313" key="1">
    <source>
        <dbReference type="EMBL" id="KAJ7744277.1"/>
    </source>
</evidence>
<organism evidence="1 2">
    <name type="scientific">Mycena maculata</name>
    <dbReference type="NCBI Taxonomy" id="230809"/>
    <lineage>
        <taxon>Eukaryota</taxon>
        <taxon>Fungi</taxon>
        <taxon>Dikarya</taxon>
        <taxon>Basidiomycota</taxon>
        <taxon>Agaricomycotina</taxon>
        <taxon>Agaricomycetes</taxon>
        <taxon>Agaricomycetidae</taxon>
        <taxon>Agaricales</taxon>
        <taxon>Marasmiineae</taxon>
        <taxon>Mycenaceae</taxon>
        <taxon>Mycena</taxon>
    </lineage>
</organism>
<gene>
    <name evidence="1" type="ORF">DFH07DRAFT_963811</name>
</gene>
<name>A0AAD7IJ10_9AGAR</name>
<accession>A0AAD7IJ10</accession>
<dbReference type="EMBL" id="JARJLG010000108">
    <property type="protein sequence ID" value="KAJ7744277.1"/>
    <property type="molecule type" value="Genomic_DNA"/>
</dbReference>
<protein>
    <submittedName>
        <fullName evidence="1">Uncharacterized protein</fullName>
    </submittedName>
</protein>
<keyword evidence="2" id="KW-1185">Reference proteome</keyword>
<reference evidence="1" key="1">
    <citation type="submission" date="2023-03" db="EMBL/GenBank/DDBJ databases">
        <title>Massive genome expansion in bonnet fungi (Mycena s.s.) driven by repeated elements and novel gene families across ecological guilds.</title>
        <authorList>
            <consortium name="Lawrence Berkeley National Laboratory"/>
            <person name="Harder C.B."/>
            <person name="Miyauchi S."/>
            <person name="Viragh M."/>
            <person name="Kuo A."/>
            <person name="Thoen E."/>
            <person name="Andreopoulos B."/>
            <person name="Lu D."/>
            <person name="Skrede I."/>
            <person name="Drula E."/>
            <person name="Henrissat B."/>
            <person name="Morin E."/>
            <person name="Kohler A."/>
            <person name="Barry K."/>
            <person name="LaButti K."/>
            <person name="Morin E."/>
            <person name="Salamov A."/>
            <person name="Lipzen A."/>
            <person name="Mereny Z."/>
            <person name="Hegedus B."/>
            <person name="Baldrian P."/>
            <person name="Stursova M."/>
            <person name="Weitz H."/>
            <person name="Taylor A."/>
            <person name="Grigoriev I.V."/>
            <person name="Nagy L.G."/>
            <person name="Martin F."/>
            <person name="Kauserud H."/>
        </authorList>
    </citation>
    <scope>NUCLEOTIDE SEQUENCE</scope>
    <source>
        <strain evidence="1">CBHHK188m</strain>
    </source>
</reference>
<dbReference type="Proteomes" id="UP001215280">
    <property type="component" value="Unassembled WGS sequence"/>
</dbReference>
<sequence length="137" mass="15089">MSLDNGFAGCVQVIRQKPTATGAVTNLLLDVLTTPSRSCMFLALATLVLSSVYLFSTEELLVMLESQMSPDNWKSSLATIDSVLPTPEIAAPRLQRFAGLRSMKYLKLVCLDEARLPIQVIEIKASNKHILHGMRQV</sequence>
<evidence type="ECO:0000313" key="2">
    <source>
        <dbReference type="Proteomes" id="UP001215280"/>
    </source>
</evidence>
<dbReference type="AlphaFoldDB" id="A0AAD7IJ10"/>
<comment type="caution">
    <text evidence="1">The sequence shown here is derived from an EMBL/GenBank/DDBJ whole genome shotgun (WGS) entry which is preliminary data.</text>
</comment>